<evidence type="ECO:0000313" key="2">
    <source>
        <dbReference type="Proteomes" id="UP000037122"/>
    </source>
</evidence>
<proteinExistence type="predicted"/>
<dbReference type="AlphaFoldDB" id="A0A0L0NR75"/>
<reference evidence="2" key="1">
    <citation type="journal article" date="2015" name="BMC Genomics">
        <title>Draft genome of a commonly misdiagnosed multidrug resistant pathogen Candida auris.</title>
        <authorList>
            <person name="Chatterjee S."/>
            <person name="Alampalli S.V."/>
            <person name="Nageshan R.K."/>
            <person name="Chettiar S.T."/>
            <person name="Joshi S."/>
            <person name="Tatu U.S."/>
        </authorList>
    </citation>
    <scope>NUCLEOTIDE SEQUENCE [LARGE SCALE GENOMIC DNA]</scope>
    <source>
        <strain evidence="2">6684</strain>
    </source>
</reference>
<sequence>MLVLKHRSGGVSRGNFCGKGKAYRSTFSCRVGRHILMAETHHKDKLLSARCIFGGPAAPWIGLLAITWIPSSLWGETISVLAGAYKFFSGRSFDASNNSGREVNVRRDLYDQQVRGTGALFFFFPIPKDSQTTKRICTVGY</sequence>
<protein>
    <submittedName>
        <fullName evidence="1">Uncharacterized protein</fullName>
    </submittedName>
</protein>
<organism evidence="1 2">
    <name type="scientific">Candidozyma auris</name>
    <name type="common">Yeast</name>
    <name type="synonym">Candida auris</name>
    <dbReference type="NCBI Taxonomy" id="498019"/>
    <lineage>
        <taxon>Eukaryota</taxon>
        <taxon>Fungi</taxon>
        <taxon>Dikarya</taxon>
        <taxon>Ascomycota</taxon>
        <taxon>Saccharomycotina</taxon>
        <taxon>Pichiomycetes</taxon>
        <taxon>Metschnikowiaceae</taxon>
        <taxon>Candidozyma</taxon>
    </lineage>
</organism>
<dbReference type="EMBL" id="LGST01000058">
    <property type="protein sequence ID" value="KND96185.1"/>
    <property type="molecule type" value="Genomic_DNA"/>
</dbReference>
<dbReference type="VEuPathDB" id="FungiDB:QG37_07547"/>
<gene>
    <name evidence="1" type="ORF">QG37_07547</name>
</gene>
<evidence type="ECO:0000313" key="1">
    <source>
        <dbReference type="EMBL" id="KND96185.1"/>
    </source>
</evidence>
<dbReference type="Proteomes" id="UP000037122">
    <property type="component" value="Unassembled WGS sequence"/>
</dbReference>
<accession>A0A0L0NR75</accession>
<comment type="caution">
    <text evidence="1">The sequence shown here is derived from an EMBL/GenBank/DDBJ whole genome shotgun (WGS) entry which is preliminary data.</text>
</comment>
<name>A0A0L0NR75_CANAR</name>